<evidence type="ECO:0000313" key="6">
    <source>
        <dbReference type="Proteomes" id="UP001579974"/>
    </source>
</evidence>
<keyword evidence="6" id="KW-1185">Reference proteome</keyword>
<evidence type="ECO:0000313" key="5">
    <source>
        <dbReference type="EMBL" id="MFB5189688.1"/>
    </source>
</evidence>
<feature type="domain" description="LiaF transmembrane" evidence="4">
    <location>
        <begin position="8"/>
        <end position="108"/>
    </location>
</feature>
<dbReference type="NCBIfam" id="NF040535">
    <property type="entry name" value="LiaF_C_term"/>
    <property type="match status" value="1"/>
</dbReference>
<comment type="caution">
    <text evidence="5">The sequence shown here is derived from an EMBL/GenBank/DDBJ whole genome shotgun (WGS) entry which is preliminary data.</text>
</comment>
<dbReference type="Pfam" id="PF09922">
    <property type="entry name" value="LiaF-like_C"/>
    <property type="match status" value="1"/>
</dbReference>
<dbReference type="InterPro" id="IPR054331">
    <property type="entry name" value="LiaF_TM"/>
</dbReference>
<keyword evidence="2" id="KW-0472">Membrane</keyword>
<dbReference type="InterPro" id="IPR047793">
    <property type="entry name" value="LiaF_C"/>
</dbReference>
<dbReference type="EMBL" id="JBDXSU010000003">
    <property type="protein sequence ID" value="MFB5189688.1"/>
    <property type="molecule type" value="Genomic_DNA"/>
</dbReference>
<organism evidence="5 6">
    <name type="scientific">Alicyclobacillus fastidiosus</name>
    <dbReference type="NCBI Taxonomy" id="392011"/>
    <lineage>
        <taxon>Bacteria</taxon>
        <taxon>Bacillati</taxon>
        <taxon>Bacillota</taxon>
        <taxon>Bacilli</taxon>
        <taxon>Bacillales</taxon>
        <taxon>Alicyclobacillaceae</taxon>
        <taxon>Alicyclobacillus</taxon>
    </lineage>
</organism>
<name>A0ABV5ABN9_9BACL</name>
<evidence type="ECO:0000256" key="1">
    <source>
        <dbReference type="SAM" id="MobiDB-lite"/>
    </source>
</evidence>
<accession>A0ABV5ABN9</accession>
<keyword evidence="2" id="KW-0812">Transmembrane</keyword>
<dbReference type="RefSeq" id="WP_275475263.1">
    <property type="nucleotide sequence ID" value="NZ_CP162940.1"/>
</dbReference>
<evidence type="ECO:0000256" key="2">
    <source>
        <dbReference type="SAM" id="Phobius"/>
    </source>
</evidence>
<dbReference type="InterPro" id="IPR024425">
    <property type="entry name" value="LiaF-like_C"/>
</dbReference>
<evidence type="ECO:0000259" key="3">
    <source>
        <dbReference type="Pfam" id="PF09922"/>
    </source>
</evidence>
<sequence>MRQSFGAGMAIVIIGLLYLFLKMGFIHLSSNWTSASVLWPLVFVAFGLLALVQHRGRKIPWTTLFIIAYCSLLSMKHTREFNWLNRIGDVSLFFGLLVVGIGLSLALPWNKWFGPMVVIDVNKGRRRRQSEFADQPQREKADLDVQFADASEETTTSDSGTSDGTAHAYSSPRSGRRGKVKVKGERTWLVIGDLSYGRTPWVLKDMNIWNGIGDVRVNLATAHVEDATHILNIDGWIGDVRVLVPADLPVLVAADVAVGNVSVFGESHSGTGRSMQVEDATFASAVRRCRLDIHLRIGDIEVVRV</sequence>
<evidence type="ECO:0000259" key="4">
    <source>
        <dbReference type="Pfam" id="PF22570"/>
    </source>
</evidence>
<reference evidence="5 6" key="1">
    <citation type="journal article" date="2024" name="Int. J. Mol. Sci.">
        <title>Exploration of Alicyclobacillus spp. Genome in Search of Antibiotic Resistance.</title>
        <authorList>
            <person name="Bucka-Kolendo J."/>
            <person name="Kiousi D.E."/>
            <person name="Dekowska A."/>
            <person name="Mikolajczuk-Szczyrba A."/>
            <person name="Karadedos D.M."/>
            <person name="Michael P."/>
            <person name="Galanis A."/>
            <person name="Sokolowska B."/>
        </authorList>
    </citation>
    <scope>NUCLEOTIDE SEQUENCE [LARGE SCALE GENOMIC DNA]</scope>
    <source>
        <strain evidence="5 6">KKP 3000</strain>
    </source>
</reference>
<feature type="transmembrane region" description="Helical" evidence="2">
    <location>
        <begin position="90"/>
        <end position="109"/>
    </location>
</feature>
<dbReference type="Pfam" id="PF22570">
    <property type="entry name" value="LiaF-TM"/>
    <property type="match status" value="1"/>
</dbReference>
<dbReference type="Proteomes" id="UP001579974">
    <property type="component" value="Unassembled WGS sequence"/>
</dbReference>
<feature type="region of interest" description="Disordered" evidence="1">
    <location>
        <begin position="152"/>
        <end position="178"/>
    </location>
</feature>
<keyword evidence="2" id="KW-1133">Transmembrane helix</keyword>
<feature type="transmembrane region" description="Helical" evidence="2">
    <location>
        <begin position="7"/>
        <end position="26"/>
    </location>
</feature>
<gene>
    <name evidence="5" type="primary">liaF</name>
    <name evidence="5" type="ORF">KKP3000_002964</name>
</gene>
<feature type="compositionally biased region" description="Low complexity" evidence="1">
    <location>
        <begin position="153"/>
        <end position="166"/>
    </location>
</feature>
<proteinExistence type="predicted"/>
<feature type="transmembrane region" description="Helical" evidence="2">
    <location>
        <begin position="32"/>
        <end position="52"/>
    </location>
</feature>
<feature type="domain" description="Cell wall-active antibiotics response LiaF-like C-terminal" evidence="3">
    <location>
        <begin position="191"/>
        <end position="302"/>
    </location>
</feature>
<protein>
    <submittedName>
        <fullName evidence="5">Cell wall-active antibiotics response protein LiaF</fullName>
    </submittedName>
</protein>